<dbReference type="PROSITE" id="PS50829">
    <property type="entry name" value="GYF"/>
    <property type="match status" value="1"/>
</dbReference>
<dbReference type="InterPro" id="IPR035445">
    <property type="entry name" value="GYF-like_dom_sf"/>
</dbReference>
<feature type="compositionally biased region" description="Polar residues" evidence="1">
    <location>
        <begin position="1372"/>
        <end position="1391"/>
    </location>
</feature>
<comment type="caution">
    <text evidence="3">The sequence shown here is derived from an EMBL/GenBank/DDBJ whole genome shotgun (WGS) entry which is preliminary data.</text>
</comment>
<feature type="compositionally biased region" description="Polar residues" evidence="1">
    <location>
        <begin position="1251"/>
        <end position="1262"/>
    </location>
</feature>
<proteinExistence type="predicted"/>
<dbReference type="EMBL" id="BMAU01021245">
    <property type="protein sequence ID" value="GFY04702.1"/>
    <property type="molecule type" value="Genomic_DNA"/>
</dbReference>
<feature type="region of interest" description="Disordered" evidence="1">
    <location>
        <begin position="1372"/>
        <end position="1417"/>
    </location>
</feature>
<feature type="compositionally biased region" description="Polar residues" evidence="1">
    <location>
        <begin position="525"/>
        <end position="561"/>
    </location>
</feature>
<gene>
    <name evidence="3" type="primary">GIGYF1</name>
    <name evidence="3" type="ORF">TNCV_419581</name>
</gene>
<dbReference type="GO" id="GO:0005829">
    <property type="term" value="C:cytosol"/>
    <property type="evidence" value="ECO:0007669"/>
    <property type="project" value="TreeGrafter"/>
</dbReference>
<feature type="region of interest" description="Disordered" evidence="1">
    <location>
        <begin position="918"/>
        <end position="955"/>
    </location>
</feature>
<dbReference type="PANTHER" id="PTHR14445:SF36">
    <property type="entry name" value="FI03272P-RELATED"/>
    <property type="match status" value="1"/>
</dbReference>
<sequence length="1432" mass="164088">MITNFFIPELNNHDVQELWFQQDGTTCHTARATIDLLKDTFSDRLSSSFGPVNWPPRSCDLTPLDYFLWGYVKSLVYADKPQTLDHLEDNIRRVIADIWPQMLEKVIENWTSRLDYIRASRGSPMPEIIFKICKLEMGETALNFGPDWIRALSTGSTSAPPPTSMPIPRYSLAEFRYGREEMLALIPKEIKMPNCLKQYPQLTKDKFQIPLALTPATEEEQRLWSRSVNSEQAFRASGKTGPGYSMHRTGRGGSVDRGRGRGRGGYYQRGLMHDDTEDGLPFSRPKPVERSLSASEKDHRWDDRDRRYDRTYSGRGGIDDSGLKQDMRGPNEYWRRVDKDDDGDWRTSGFRAADKPGSRGPWRSNSERDRRDMAERTPPSRSSSGNIRSGSGSQPKQSSHSSWKDDNQGKLPEWSVEETTEPDSVGTFDSSGAFLETKVSENASLDEVYASDDADEGIPEEDSPEANKEASKKATKKSYVSIKKLSANKQSSKPSSDVKNTEEKPIPITSEHSKSSSPKNKRSVGKSTENVIKQNTVTEKQTNVETESNLSSPISQPNVPTHVSEPVKTESVILSNVKNSESAITRTGVVSEEEGFAYHQKATENMVAQWTEEIEEQRVPSQTNPTHPTHVEKDNKWFYQDPQGEIQGPFAPQEMLEWYNSGYFSSNLMVRRSCDEKFSKLGDLIEAWGCIPFIPCNNPPPIRMPAPLGGPINPTIVPNPVIPSTSAQLPKPDEQILALQQQLFQQQIMQQQLLLRQAQIQQILSQLKQEDTFTNLNSQQQQQIVMQQFLAQQIPRPPMKPMGDKPNLMDAMNPLSLPHLGLPLPLIKPAWLGAAPGSESWPGPPGGSIWDADITKQNAEMTESEKLKLLEEHEKKRKVEELKLQQEREAEEKRMEELKRQQEEARIIQELQRQEEERKRIGELQRQQEEERRRQDELKRLEEEERQRQEELRRQEEIRKQEEQRRLEELRKQEEQRKLEEKKRKEEKRLEELKKKEQQRQEEELRKQQELRKLEEKRKKEEMQQKKIQLEKEKERLLEIERQKEALRQKELEREERVRKEKERKEKEEEDLRRLAELKIKSQGPVWGIQNNLSNVQLSLADIQRLQQEKDREEREERARQLLLQQQSVKQVQQVKNGLSWAKRANDSPPVVKSLAEIQQEEAERLAKLNKMQKPPAPVPTVNSNAGVWGNSSHLSKITAAPSTWNMNNVSSSNHVISGGFWDDALSSTQIRKQPSKANTSDSAFPALANPKQSAHVSSNKGKSVRAKKEEDAVARLFGSHHKPTDEFTKWCTEAISTMPSSVDVPTFVAFLKDIESPYEVYDYVKSYFGEGKEAREFAKQFLEKRSKCRNQAKQAPPEDNTLWGPAPAITPTVNKNIPPTSNDNDGISNTKGKSKKRKGKMQKLDSSMLGFTVQPNPDRLNVGEMDHIENM</sequence>
<dbReference type="SMART" id="SM00444">
    <property type="entry name" value="GYF"/>
    <property type="match status" value="1"/>
</dbReference>
<dbReference type="Gene3D" id="3.30.1490.40">
    <property type="match status" value="1"/>
</dbReference>
<feature type="region of interest" description="Disordered" evidence="1">
    <location>
        <begin position="1232"/>
        <end position="1266"/>
    </location>
</feature>
<feature type="region of interest" description="Disordered" evidence="1">
    <location>
        <begin position="1047"/>
        <end position="1069"/>
    </location>
</feature>
<evidence type="ECO:0000256" key="1">
    <source>
        <dbReference type="SAM" id="MobiDB-lite"/>
    </source>
</evidence>
<name>A0A8X6V4Q2_TRICX</name>
<keyword evidence="4" id="KW-1185">Reference proteome</keyword>
<dbReference type="Pfam" id="PF02213">
    <property type="entry name" value="GYF"/>
    <property type="match status" value="1"/>
</dbReference>
<evidence type="ECO:0000313" key="4">
    <source>
        <dbReference type="Proteomes" id="UP000887159"/>
    </source>
</evidence>
<protein>
    <submittedName>
        <fullName evidence="3">GRB10-interacting GYF protein 1</fullName>
    </submittedName>
</protein>
<dbReference type="InterPro" id="IPR036397">
    <property type="entry name" value="RNaseH_sf"/>
</dbReference>
<feature type="compositionally biased region" description="Low complexity" evidence="1">
    <location>
        <begin position="380"/>
        <end position="401"/>
    </location>
</feature>
<evidence type="ECO:0000259" key="2">
    <source>
        <dbReference type="PROSITE" id="PS50829"/>
    </source>
</evidence>
<feature type="compositionally biased region" description="Basic residues" evidence="1">
    <location>
        <begin position="1393"/>
        <end position="1402"/>
    </location>
</feature>
<dbReference type="InterPro" id="IPR003169">
    <property type="entry name" value="GYF"/>
</dbReference>
<feature type="compositionally biased region" description="Basic and acidic residues" evidence="1">
    <location>
        <begin position="365"/>
        <end position="375"/>
    </location>
</feature>
<feature type="compositionally biased region" description="Acidic residues" evidence="1">
    <location>
        <begin position="449"/>
        <end position="464"/>
    </location>
</feature>
<reference evidence="3" key="1">
    <citation type="submission" date="2020-08" db="EMBL/GenBank/DDBJ databases">
        <title>Multicomponent nature underlies the extraordinary mechanical properties of spider dragline silk.</title>
        <authorList>
            <person name="Kono N."/>
            <person name="Nakamura H."/>
            <person name="Mori M."/>
            <person name="Yoshida Y."/>
            <person name="Ohtoshi R."/>
            <person name="Malay A.D."/>
            <person name="Moran D.A.P."/>
            <person name="Tomita M."/>
            <person name="Numata K."/>
            <person name="Arakawa K."/>
        </authorList>
    </citation>
    <scope>NUCLEOTIDE SEQUENCE</scope>
</reference>
<dbReference type="CDD" id="cd00072">
    <property type="entry name" value="GYF"/>
    <property type="match status" value="1"/>
</dbReference>
<feature type="compositionally biased region" description="Polar residues" evidence="1">
    <location>
        <begin position="1232"/>
        <end position="1243"/>
    </location>
</feature>
<dbReference type="GO" id="GO:0003676">
    <property type="term" value="F:nucleic acid binding"/>
    <property type="evidence" value="ECO:0007669"/>
    <property type="project" value="InterPro"/>
</dbReference>
<accession>A0A8X6V4Q2</accession>
<dbReference type="SUPFAM" id="SSF55277">
    <property type="entry name" value="GYF domain"/>
    <property type="match status" value="1"/>
</dbReference>
<dbReference type="Gene3D" id="3.30.420.10">
    <property type="entry name" value="Ribonuclease H-like superfamily/Ribonuclease H"/>
    <property type="match status" value="1"/>
</dbReference>
<dbReference type="InterPro" id="IPR051640">
    <property type="entry name" value="GRB10-interact_GYF"/>
</dbReference>
<organism evidence="3 4">
    <name type="scientific">Trichonephila clavipes</name>
    <name type="common">Golden silk orbweaver</name>
    <name type="synonym">Nephila clavipes</name>
    <dbReference type="NCBI Taxonomy" id="2585209"/>
    <lineage>
        <taxon>Eukaryota</taxon>
        <taxon>Metazoa</taxon>
        <taxon>Ecdysozoa</taxon>
        <taxon>Arthropoda</taxon>
        <taxon>Chelicerata</taxon>
        <taxon>Arachnida</taxon>
        <taxon>Araneae</taxon>
        <taxon>Araneomorphae</taxon>
        <taxon>Entelegynae</taxon>
        <taxon>Araneoidea</taxon>
        <taxon>Nephilidae</taxon>
        <taxon>Trichonephila</taxon>
    </lineage>
</organism>
<feature type="compositionally biased region" description="Polar residues" evidence="1">
    <location>
        <begin position="487"/>
        <end position="498"/>
    </location>
</feature>
<evidence type="ECO:0000313" key="3">
    <source>
        <dbReference type="EMBL" id="GFY04702.1"/>
    </source>
</evidence>
<feature type="compositionally biased region" description="Basic and acidic residues" evidence="1">
    <location>
        <begin position="295"/>
        <end position="339"/>
    </location>
</feature>
<dbReference type="PANTHER" id="PTHR14445">
    <property type="entry name" value="GRB10 INTERACTING GYF PROTEIN"/>
    <property type="match status" value="1"/>
</dbReference>
<dbReference type="Proteomes" id="UP000887159">
    <property type="component" value="Unassembled WGS sequence"/>
</dbReference>
<feature type="domain" description="GYF" evidence="2">
    <location>
        <begin position="634"/>
        <end position="682"/>
    </location>
</feature>
<dbReference type="CDD" id="cd22249">
    <property type="entry name" value="UDM1_RNF168_RNF169-like"/>
    <property type="match status" value="1"/>
</dbReference>
<feature type="region of interest" description="Disordered" evidence="1">
    <location>
        <begin position="218"/>
        <end position="566"/>
    </location>
</feature>